<organism evidence="2 3">
    <name type="scientific">Dolosicoccus paucivorans</name>
    <dbReference type="NCBI Taxonomy" id="84521"/>
    <lineage>
        <taxon>Bacteria</taxon>
        <taxon>Bacillati</taxon>
        <taxon>Bacillota</taxon>
        <taxon>Bacilli</taxon>
        <taxon>Lactobacillales</taxon>
        <taxon>Aerococcaceae</taxon>
        <taxon>Dolosicoccus</taxon>
    </lineage>
</organism>
<accession>A0A2N6SKW0</accession>
<dbReference type="OrthoDB" id="43281at2"/>
<dbReference type="EMBL" id="PNHE01000063">
    <property type="protein sequence ID" value="PMC56702.1"/>
    <property type="molecule type" value="Genomic_DNA"/>
</dbReference>
<dbReference type="InterPro" id="IPR050248">
    <property type="entry name" value="Polysacc_deacetylase_ArnD"/>
</dbReference>
<dbReference type="Proteomes" id="UP000235682">
    <property type="component" value="Unassembled WGS sequence"/>
</dbReference>
<dbReference type="Gene3D" id="3.20.20.370">
    <property type="entry name" value="Glycoside hydrolase/deacetylase"/>
    <property type="match status" value="1"/>
</dbReference>
<dbReference type="GO" id="GO:0005975">
    <property type="term" value="P:carbohydrate metabolic process"/>
    <property type="evidence" value="ECO:0007669"/>
    <property type="project" value="InterPro"/>
</dbReference>
<dbReference type="InterPro" id="IPR011330">
    <property type="entry name" value="Glyco_hydro/deAcase_b/a-brl"/>
</dbReference>
<evidence type="ECO:0000259" key="1">
    <source>
        <dbReference type="PROSITE" id="PS51677"/>
    </source>
</evidence>
<protein>
    <recommendedName>
        <fullName evidence="1">NodB homology domain-containing protein</fullName>
    </recommendedName>
</protein>
<keyword evidence="3" id="KW-1185">Reference proteome</keyword>
<name>A0A2N6SKW0_9LACT</name>
<feature type="domain" description="NodB homology" evidence="1">
    <location>
        <begin position="38"/>
        <end position="220"/>
    </location>
</feature>
<evidence type="ECO:0000313" key="2">
    <source>
        <dbReference type="EMBL" id="PMC56702.1"/>
    </source>
</evidence>
<dbReference type="GO" id="GO:0016810">
    <property type="term" value="F:hydrolase activity, acting on carbon-nitrogen (but not peptide) bonds"/>
    <property type="evidence" value="ECO:0007669"/>
    <property type="project" value="InterPro"/>
</dbReference>
<dbReference type="RefSeq" id="WP_102228146.1">
    <property type="nucleotide sequence ID" value="NZ_PNFY01000057.1"/>
</dbReference>
<proteinExistence type="predicted"/>
<evidence type="ECO:0000313" key="3">
    <source>
        <dbReference type="Proteomes" id="UP000235682"/>
    </source>
</evidence>
<comment type="caution">
    <text evidence="2">The sequence shown here is derived from an EMBL/GenBank/DDBJ whole genome shotgun (WGS) entry which is preliminary data.</text>
</comment>
<dbReference type="SUPFAM" id="SSF88713">
    <property type="entry name" value="Glycoside hydrolase/deacetylase"/>
    <property type="match status" value="1"/>
</dbReference>
<dbReference type="PANTHER" id="PTHR10587">
    <property type="entry name" value="GLYCOSYL TRANSFERASE-RELATED"/>
    <property type="match status" value="1"/>
</dbReference>
<dbReference type="AlphaFoldDB" id="A0A2N6SKW0"/>
<reference evidence="2 3" key="1">
    <citation type="submission" date="2017-09" db="EMBL/GenBank/DDBJ databases">
        <title>Bacterial strain isolated from the female urinary microbiota.</title>
        <authorList>
            <person name="Thomas-White K."/>
            <person name="Kumar N."/>
            <person name="Forster S."/>
            <person name="Putonti C."/>
            <person name="Lawley T."/>
            <person name="Wolfe A.J."/>
        </authorList>
    </citation>
    <scope>NUCLEOTIDE SEQUENCE [LARGE SCALE GENOMIC DNA]</scope>
    <source>
        <strain evidence="2 3">UMB0852</strain>
    </source>
</reference>
<dbReference type="STRING" id="84521.SAMN04487994_106610"/>
<gene>
    <name evidence="2" type="ORF">CJ205_08360</name>
</gene>
<sequence length="220" mass="25395">MFIIKLLFGIGSLIVLHGYLPTAILRYRWRRNVSLGPNGYRLTFDDGPSEVTDSLIDLLNRYDEPGIFFLLGYKLTQYDLSIYKGHDIACHGYHHVNFALLDPFRTVREFNQMMEAFKDQGMTPRYFRAPYGLYNLTLLYLLKKANLKVVQWDSLLGDWEVESKGVLKQRLDERATDGKVVVLHDGTEGKADTEAKWRMIEELEGFLNENTQATSTGNQF</sequence>
<dbReference type="Pfam" id="PF01522">
    <property type="entry name" value="Polysacc_deac_1"/>
    <property type="match status" value="1"/>
</dbReference>
<dbReference type="PROSITE" id="PS51677">
    <property type="entry name" value="NODB"/>
    <property type="match status" value="1"/>
</dbReference>
<dbReference type="InterPro" id="IPR002509">
    <property type="entry name" value="NODB_dom"/>
</dbReference>
<dbReference type="CDD" id="cd10917">
    <property type="entry name" value="CE4_NodB_like_6s_7s"/>
    <property type="match status" value="1"/>
</dbReference>